<evidence type="ECO:0000313" key="1">
    <source>
        <dbReference type="EMBL" id="EFD01175.1"/>
    </source>
</evidence>
<dbReference type="AlphaFoldDB" id="D3AAK7"/>
<evidence type="ECO:0000313" key="2">
    <source>
        <dbReference type="Proteomes" id="UP000004968"/>
    </source>
</evidence>
<gene>
    <name evidence="1" type="ORF">CLOSTHATH_00628</name>
</gene>
<name>D3AAK7_9FIRM</name>
<proteinExistence type="predicted"/>
<dbReference type="EMBL" id="ACIO01000035">
    <property type="protein sequence ID" value="EFD01175.1"/>
    <property type="molecule type" value="Genomic_DNA"/>
</dbReference>
<sequence>MKQIPPPYLTYFSSIVLHNRYYVIRNRAACRWTGLIYGS</sequence>
<comment type="caution">
    <text evidence="1">The sequence shown here is derived from an EMBL/GenBank/DDBJ whole genome shotgun (WGS) entry which is preliminary data.</text>
</comment>
<dbReference type="Proteomes" id="UP000004968">
    <property type="component" value="Unassembled WGS sequence"/>
</dbReference>
<dbReference type="HOGENOM" id="CLU_3310997_0_0_9"/>
<organism evidence="1 2">
    <name type="scientific">Hungatella hathewayi DSM 13479</name>
    <dbReference type="NCBI Taxonomy" id="566550"/>
    <lineage>
        <taxon>Bacteria</taxon>
        <taxon>Bacillati</taxon>
        <taxon>Bacillota</taxon>
        <taxon>Clostridia</taxon>
        <taxon>Lachnospirales</taxon>
        <taxon>Lachnospiraceae</taxon>
        <taxon>Hungatella</taxon>
    </lineage>
</organism>
<accession>D3AAK7</accession>
<protein>
    <submittedName>
        <fullName evidence="1">Uncharacterized protein</fullName>
    </submittedName>
</protein>
<reference evidence="1 2" key="1">
    <citation type="submission" date="2010-01" db="EMBL/GenBank/DDBJ databases">
        <authorList>
            <person name="Weinstock G."/>
            <person name="Sodergren E."/>
            <person name="Clifton S."/>
            <person name="Fulton L."/>
            <person name="Fulton B."/>
            <person name="Courtney L."/>
            <person name="Fronick C."/>
            <person name="Harrison M."/>
            <person name="Strong C."/>
            <person name="Farmer C."/>
            <person name="Delahaunty K."/>
            <person name="Markovic C."/>
            <person name="Hall O."/>
            <person name="Minx P."/>
            <person name="Tomlinson C."/>
            <person name="Mitreva M."/>
            <person name="Nelson J."/>
            <person name="Hou S."/>
            <person name="Wollam A."/>
            <person name="Pepin K.H."/>
            <person name="Johnson M."/>
            <person name="Bhonagiri V."/>
            <person name="Nash W.E."/>
            <person name="Warren W."/>
            <person name="Chinwalla A."/>
            <person name="Mardis E.R."/>
            <person name="Wilson R.K."/>
        </authorList>
    </citation>
    <scope>NUCLEOTIDE SEQUENCE [LARGE SCALE GENOMIC DNA]</scope>
    <source>
        <strain evidence="1 2">DSM 13479</strain>
    </source>
</reference>